<evidence type="ECO:0000256" key="1">
    <source>
        <dbReference type="ARBA" id="ARBA00004141"/>
    </source>
</evidence>
<accession>A0A432G666</accession>
<dbReference type="Proteomes" id="UP000286801">
    <property type="component" value="Unassembled WGS sequence"/>
</dbReference>
<dbReference type="AlphaFoldDB" id="A0A432G666"/>
<sequence>METNYIFLTTGQLLTASVLMAVNIGLSLILKLGLAKQWSIASLRMVGQLLLVGFLLDWVFALNNPFWILGVALFMATIASITAVGRTRKRFSAIYLNSFISILGAGFFVMFFALSGVLQIDPWYSPQYLFPLLGMVLGNTLNGISLALERFMDSLSVRRKEVEMLLSLGATSWEAAHDLIRDALRTSMIPTLNSMLVMGIVSLPGMMTGQILAGVSPGEAVRYQIMMIFVIASGAALGATLVVILAFRALFNSRHQLLLKHLRTVS</sequence>
<name>A0A432G666_9DELT</name>
<feature type="transmembrane region" description="Helical" evidence="6">
    <location>
        <begin position="225"/>
        <end position="251"/>
    </location>
</feature>
<feature type="transmembrane region" description="Helical" evidence="6">
    <location>
        <begin position="42"/>
        <end position="60"/>
    </location>
</feature>
<evidence type="ECO:0000256" key="3">
    <source>
        <dbReference type="ARBA" id="ARBA00022692"/>
    </source>
</evidence>
<organism evidence="7 8">
    <name type="scientific">SAR324 cluster bacterium</name>
    <dbReference type="NCBI Taxonomy" id="2024889"/>
    <lineage>
        <taxon>Bacteria</taxon>
        <taxon>Deltaproteobacteria</taxon>
        <taxon>SAR324 cluster</taxon>
    </lineage>
</organism>
<dbReference type="InterPro" id="IPR005226">
    <property type="entry name" value="UPF0014_fam"/>
</dbReference>
<evidence type="ECO:0000313" key="8">
    <source>
        <dbReference type="Proteomes" id="UP000286801"/>
    </source>
</evidence>
<dbReference type="GO" id="GO:0005886">
    <property type="term" value="C:plasma membrane"/>
    <property type="evidence" value="ECO:0007669"/>
    <property type="project" value="TreeGrafter"/>
</dbReference>
<evidence type="ECO:0000256" key="4">
    <source>
        <dbReference type="ARBA" id="ARBA00022989"/>
    </source>
</evidence>
<comment type="similarity">
    <text evidence="2">Belongs to the UPF0014 family.</text>
</comment>
<dbReference type="PANTHER" id="PTHR30028:SF0">
    <property type="entry name" value="PROTEIN ALUMINUM SENSITIVE 3"/>
    <property type="match status" value="1"/>
</dbReference>
<feature type="transmembrane region" description="Helical" evidence="6">
    <location>
        <begin position="128"/>
        <end position="148"/>
    </location>
</feature>
<protein>
    <submittedName>
        <fullName evidence="7">Iron export ABC transporter permease subunit FetB</fullName>
    </submittedName>
</protein>
<feature type="transmembrane region" description="Helical" evidence="6">
    <location>
        <begin position="66"/>
        <end position="84"/>
    </location>
</feature>
<feature type="transmembrane region" description="Helical" evidence="6">
    <location>
        <begin position="96"/>
        <end position="116"/>
    </location>
</feature>
<dbReference type="EMBL" id="QNZL01000176">
    <property type="protein sequence ID" value="RTZ78919.1"/>
    <property type="molecule type" value="Genomic_DNA"/>
</dbReference>
<keyword evidence="4 6" id="KW-1133">Transmembrane helix</keyword>
<evidence type="ECO:0000256" key="5">
    <source>
        <dbReference type="ARBA" id="ARBA00023136"/>
    </source>
</evidence>
<keyword evidence="3 6" id="KW-0812">Transmembrane</keyword>
<dbReference type="PANTHER" id="PTHR30028">
    <property type="entry name" value="UPF0014 INNER MEMBRANE PROTEIN YBBM-RELATED"/>
    <property type="match status" value="1"/>
</dbReference>
<dbReference type="Pfam" id="PF03649">
    <property type="entry name" value="UPF0014"/>
    <property type="match status" value="1"/>
</dbReference>
<feature type="transmembrane region" description="Helical" evidence="6">
    <location>
        <begin position="195"/>
        <end position="213"/>
    </location>
</feature>
<keyword evidence="5 6" id="KW-0472">Membrane</keyword>
<comment type="caution">
    <text evidence="7">The sequence shown here is derived from an EMBL/GenBank/DDBJ whole genome shotgun (WGS) entry which is preliminary data.</text>
</comment>
<evidence type="ECO:0000256" key="2">
    <source>
        <dbReference type="ARBA" id="ARBA00005268"/>
    </source>
</evidence>
<comment type="subcellular location">
    <subcellularLocation>
        <location evidence="1">Membrane</location>
        <topology evidence="1">Multi-pass membrane protein</topology>
    </subcellularLocation>
</comment>
<feature type="transmembrane region" description="Helical" evidence="6">
    <location>
        <begin position="6"/>
        <end position="30"/>
    </location>
</feature>
<reference evidence="7 8" key="1">
    <citation type="submission" date="2018-06" db="EMBL/GenBank/DDBJ databases">
        <title>Combined omics and stable isotope probing to characterize newly discovered Mariana Back-Arc vent microbial communities.</title>
        <authorList>
            <person name="Trembath-Reichert E."/>
            <person name="Huber J.A."/>
        </authorList>
    </citation>
    <scope>NUCLEOTIDE SEQUENCE [LARGE SCALE GENOMIC DNA]</scope>
    <source>
        <strain evidence="7">MAG 63_1</strain>
    </source>
</reference>
<evidence type="ECO:0000313" key="7">
    <source>
        <dbReference type="EMBL" id="RTZ78919.1"/>
    </source>
</evidence>
<evidence type="ECO:0000256" key="6">
    <source>
        <dbReference type="SAM" id="Phobius"/>
    </source>
</evidence>
<proteinExistence type="inferred from homology"/>
<gene>
    <name evidence="7" type="ORF">DSY97_06565</name>
</gene>